<comment type="caution">
    <text evidence="2">The sequence shown here is derived from an EMBL/GenBank/DDBJ whole genome shotgun (WGS) entry which is preliminary data.</text>
</comment>
<reference evidence="2" key="1">
    <citation type="journal article" date="2014" name="Front. Microbiol.">
        <title>High frequency of phylogenetically diverse reductive dehalogenase-homologous genes in deep subseafloor sedimentary metagenomes.</title>
        <authorList>
            <person name="Kawai M."/>
            <person name="Futagami T."/>
            <person name="Toyoda A."/>
            <person name="Takaki Y."/>
            <person name="Nishi S."/>
            <person name="Hori S."/>
            <person name="Arai W."/>
            <person name="Tsubouchi T."/>
            <person name="Morono Y."/>
            <person name="Uchiyama I."/>
            <person name="Ito T."/>
            <person name="Fujiyama A."/>
            <person name="Inagaki F."/>
            <person name="Takami H."/>
        </authorList>
    </citation>
    <scope>NUCLEOTIDE SEQUENCE</scope>
    <source>
        <strain evidence="2">Expedition CK06-06</strain>
    </source>
</reference>
<evidence type="ECO:0000313" key="2">
    <source>
        <dbReference type="EMBL" id="GAF93982.1"/>
    </source>
</evidence>
<organism evidence="2">
    <name type="scientific">marine sediment metagenome</name>
    <dbReference type="NCBI Taxonomy" id="412755"/>
    <lineage>
        <taxon>unclassified sequences</taxon>
        <taxon>metagenomes</taxon>
        <taxon>ecological metagenomes</taxon>
    </lineage>
</organism>
<gene>
    <name evidence="2" type="ORF">S01H1_19403</name>
</gene>
<accession>X0U0Q7</accession>
<sequence length="104" mass="11823">GLNSPFMKSNQVAERVRASIEEGMALGKDLVESKKIKEKDLEWIKVKSTPAVFVDGRRFNNPRHKKAWQQILKFHAPKKKQPKTAQSKPAPSDKTVSKQGKKKK</sequence>
<dbReference type="EMBL" id="BARS01010475">
    <property type="protein sequence ID" value="GAF93982.1"/>
    <property type="molecule type" value="Genomic_DNA"/>
</dbReference>
<evidence type="ECO:0000256" key="1">
    <source>
        <dbReference type="SAM" id="MobiDB-lite"/>
    </source>
</evidence>
<protein>
    <submittedName>
        <fullName evidence="2">Uncharacterized protein</fullName>
    </submittedName>
</protein>
<name>X0U0Q7_9ZZZZ</name>
<feature type="non-terminal residue" evidence="2">
    <location>
        <position position="1"/>
    </location>
</feature>
<feature type="region of interest" description="Disordered" evidence="1">
    <location>
        <begin position="74"/>
        <end position="104"/>
    </location>
</feature>
<dbReference type="AlphaFoldDB" id="X0U0Q7"/>
<proteinExistence type="predicted"/>